<feature type="non-terminal residue" evidence="2">
    <location>
        <position position="1"/>
    </location>
</feature>
<accession>A0ABW3MP46</accession>
<keyword evidence="1" id="KW-0812">Transmembrane</keyword>
<dbReference type="Proteomes" id="UP001597045">
    <property type="component" value="Unassembled WGS sequence"/>
</dbReference>
<keyword evidence="3" id="KW-1185">Reference proteome</keyword>
<sequence length="57" mass="6151">PYTGWATLAFLALVVVLMAFSDGAERIAFYSLPAIVIVLAVGWRFVVARRKSALVPG</sequence>
<evidence type="ECO:0000256" key="1">
    <source>
        <dbReference type="SAM" id="Phobius"/>
    </source>
</evidence>
<dbReference type="EMBL" id="JBHTIS010004356">
    <property type="protein sequence ID" value="MFD1052365.1"/>
    <property type="molecule type" value="Genomic_DNA"/>
</dbReference>
<evidence type="ECO:0000313" key="2">
    <source>
        <dbReference type="EMBL" id="MFD1052365.1"/>
    </source>
</evidence>
<gene>
    <name evidence="2" type="ORF">ACFQ1S_45685</name>
</gene>
<proteinExistence type="predicted"/>
<feature type="transmembrane region" description="Helical" evidence="1">
    <location>
        <begin position="29"/>
        <end position="47"/>
    </location>
</feature>
<reference evidence="3" key="1">
    <citation type="journal article" date="2019" name="Int. J. Syst. Evol. Microbiol.">
        <title>The Global Catalogue of Microorganisms (GCM) 10K type strain sequencing project: providing services to taxonomists for standard genome sequencing and annotation.</title>
        <authorList>
            <consortium name="The Broad Institute Genomics Platform"/>
            <consortium name="The Broad Institute Genome Sequencing Center for Infectious Disease"/>
            <person name="Wu L."/>
            <person name="Ma J."/>
        </authorList>
    </citation>
    <scope>NUCLEOTIDE SEQUENCE [LARGE SCALE GENOMIC DNA]</scope>
    <source>
        <strain evidence="3">JCM 31486</strain>
    </source>
</reference>
<evidence type="ECO:0000313" key="3">
    <source>
        <dbReference type="Proteomes" id="UP001597045"/>
    </source>
</evidence>
<name>A0ABW3MP46_9PSEU</name>
<organism evidence="2 3">
    <name type="scientific">Kibdelosporangium lantanae</name>
    <dbReference type="NCBI Taxonomy" id="1497396"/>
    <lineage>
        <taxon>Bacteria</taxon>
        <taxon>Bacillati</taxon>
        <taxon>Actinomycetota</taxon>
        <taxon>Actinomycetes</taxon>
        <taxon>Pseudonocardiales</taxon>
        <taxon>Pseudonocardiaceae</taxon>
        <taxon>Kibdelosporangium</taxon>
    </lineage>
</organism>
<comment type="caution">
    <text evidence="2">The sequence shown here is derived from an EMBL/GenBank/DDBJ whole genome shotgun (WGS) entry which is preliminary data.</text>
</comment>
<keyword evidence="1" id="KW-0472">Membrane</keyword>
<protein>
    <submittedName>
        <fullName evidence="2">L-asparagine permease</fullName>
    </submittedName>
</protein>
<keyword evidence="1" id="KW-1133">Transmembrane helix</keyword>